<keyword evidence="4" id="KW-1185">Reference proteome</keyword>
<dbReference type="AlphaFoldDB" id="A0A1E4SDE1"/>
<sequence length="665" mass="77056">MSNHHGIRRLPVELLERIFDILLANFVYQKLIDPYPCGLWNEIQQLAYRWIFSNPFLVRNYHKTRGFDHSKLYYQKSDVDNAFLVQGFDLAYRLLRQLTSYNLETANHVFPREMGMLFRFTDDPGLVDEITSFAKVLELLSFDHYQDSVTPKICFQLVYDITMTPELMLLNLKLVQRIEALGDKTQKLLSVNRFNSQSQANNLHPFHASMSENLEELYLWNNSITDYSIKQYLRTSPPVLKVLDLTANTIMSLKELVLPPSLEKFLVGANNLKSLEGPNYHECTKLHTIDASINTISSLQNIKFPLALRTLRISYNEVFRIDQEQIPTNIEVLELSRNLIKYFDDYFVLPSTVRELHLNANGLYSFPNDFFALTTQLRILDISDNKIDDLDELGELPMSIQELTLDNNEIDYSNYSNILTPNLKKLSMNSTGLVEVSDLEFPSKLEILNLANNEISIFKHLQFTSELKRLDLSENKLTTFNLPQDNINIPPSLEYLDLSHNPFGNFESMKLPPKLTNLLLKDIALGQLTNELISKLPDTLQELRLDHTAWLHDKSENPSLLDLSLDFRSLLPCLRTLSLTKNKITLIKDTTYPSSLSFLSYEHNNITKIELDNVPTGIKHLQLNDNWFHFQERVEVSKLPYFPYISYFGLCGNQTELMRLGIMYK</sequence>
<dbReference type="SMART" id="SM00365">
    <property type="entry name" value="LRR_SD22"/>
    <property type="match status" value="7"/>
</dbReference>
<evidence type="ECO:0000313" key="4">
    <source>
        <dbReference type="Proteomes" id="UP000094285"/>
    </source>
</evidence>
<dbReference type="RefSeq" id="XP_020062608.1">
    <property type="nucleotide sequence ID" value="XM_020211052.1"/>
</dbReference>
<dbReference type="Pfam" id="PF00560">
    <property type="entry name" value="LRR_1"/>
    <property type="match status" value="1"/>
</dbReference>
<dbReference type="Proteomes" id="UP000094285">
    <property type="component" value="Unassembled WGS sequence"/>
</dbReference>
<evidence type="ECO:0000256" key="1">
    <source>
        <dbReference type="ARBA" id="ARBA00022614"/>
    </source>
</evidence>
<proteinExistence type="predicted"/>
<dbReference type="SUPFAM" id="SSF52075">
    <property type="entry name" value="Outer arm dynein light chain 1"/>
    <property type="match status" value="1"/>
</dbReference>
<organism evidence="3 4">
    <name type="scientific">Suhomyces tanzawaensis NRRL Y-17324</name>
    <dbReference type="NCBI Taxonomy" id="984487"/>
    <lineage>
        <taxon>Eukaryota</taxon>
        <taxon>Fungi</taxon>
        <taxon>Dikarya</taxon>
        <taxon>Ascomycota</taxon>
        <taxon>Saccharomycotina</taxon>
        <taxon>Pichiomycetes</taxon>
        <taxon>Debaryomycetaceae</taxon>
        <taxon>Suhomyces</taxon>
    </lineage>
</organism>
<dbReference type="SUPFAM" id="SSF52058">
    <property type="entry name" value="L domain-like"/>
    <property type="match status" value="1"/>
</dbReference>
<dbReference type="PANTHER" id="PTHR45712">
    <property type="entry name" value="AGAP008170-PA"/>
    <property type="match status" value="1"/>
</dbReference>
<name>A0A1E4SDE1_9ASCO</name>
<dbReference type="PROSITE" id="PS51450">
    <property type="entry name" value="LRR"/>
    <property type="match status" value="2"/>
</dbReference>
<dbReference type="GeneID" id="30985188"/>
<evidence type="ECO:0000313" key="3">
    <source>
        <dbReference type="EMBL" id="ODV77486.1"/>
    </source>
</evidence>
<dbReference type="OrthoDB" id="4019115at2759"/>
<protein>
    <submittedName>
        <fullName evidence="3">L domain-like protein</fullName>
    </submittedName>
</protein>
<dbReference type="Pfam" id="PF13855">
    <property type="entry name" value="LRR_8"/>
    <property type="match status" value="1"/>
</dbReference>
<dbReference type="InterPro" id="IPR001611">
    <property type="entry name" value="Leu-rich_rpt"/>
</dbReference>
<dbReference type="Gene3D" id="3.80.10.10">
    <property type="entry name" value="Ribonuclease Inhibitor"/>
    <property type="match status" value="4"/>
</dbReference>
<dbReference type="PANTHER" id="PTHR45712:SF22">
    <property type="entry name" value="INSULIN-LIKE GROWTH FACTOR-BINDING PROTEIN COMPLEX ACID LABILE SUBUNIT"/>
    <property type="match status" value="1"/>
</dbReference>
<keyword evidence="1" id="KW-0433">Leucine-rich repeat</keyword>
<gene>
    <name evidence="3" type="ORF">CANTADRAFT_70778</name>
</gene>
<evidence type="ECO:0000256" key="2">
    <source>
        <dbReference type="ARBA" id="ARBA00022737"/>
    </source>
</evidence>
<accession>A0A1E4SDE1</accession>
<reference evidence="4" key="1">
    <citation type="submission" date="2016-05" db="EMBL/GenBank/DDBJ databases">
        <title>Comparative genomics of biotechnologically important yeasts.</title>
        <authorList>
            <consortium name="DOE Joint Genome Institute"/>
            <person name="Riley R."/>
            <person name="Haridas S."/>
            <person name="Wolfe K.H."/>
            <person name="Lopes M.R."/>
            <person name="Hittinger C.T."/>
            <person name="Goker M."/>
            <person name="Salamov A."/>
            <person name="Wisecaver J."/>
            <person name="Long T.M."/>
            <person name="Aerts A.L."/>
            <person name="Barry K."/>
            <person name="Choi C."/>
            <person name="Clum A."/>
            <person name="Coughlan A.Y."/>
            <person name="Deshpande S."/>
            <person name="Douglass A.P."/>
            <person name="Hanson S.J."/>
            <person name="Klenk H.-P."/>
            <person name="Labutti K."/>
            <person name="Lapidus A."/>
            <person name="Lindquist E."/>
            <person name="Lipzen A."/>
            <person name="Meier-Kolthoff J.P."/>
            <person name="Ohm R.A."/>
            <person name="Otillar R.P."/>
            <person name="Pangilinan J."/>
            <person name="Peng Y."/>
            <person name="Rokas A."/>
            <person name="Rosa C.A."/>
            <person name="Scheuner C."/>
            <person name="Sibirny A.A."/>
            <person name="Slot J.C."/>
            <person name="Stielow J.B."/>
            <person name="Sun H."/>
            <person name="Kurtzman C.P."/>
            <person name="Blackwell M."/>
            <person name="Grigoriev I.V."/>
            <person name="Jeffries T.W."/>
        </authorList>
    </citation>
    <scope>NUCLEOTIDE SEQUENCE [LARGE SCALE GENOMIC DNA]</scope>
    <source>
        <strain evidence="4">NRRL Y-17324</strain>
    </source>
</reference>
<dbReference type="InterPro" id="IPR032675">
    <property type="entry name" value="LRR_dom_sf"/>
</dbReference>
<dbReference type="STRING" id="984487.A0A1E4SDE1"/>
<keyword evidence="2" id="KW-0677">Repeat</keyword>
<dbReference type="EMBL" id="KV453915">
    <property type="protein sequence ID" value="ODV77486.1"/>
    <property type="molecule type" value="Genomic_DNA"/>
</dbReference>
<dbReference type="InterPro" id="IPR050333">
    <property type="entry name" value="SLRP"/>
</dbReference>